<dbReference type="EMBL" id="FOLQ01000011">
    <property type="protein sequence ID" value="SFE20641.1"/>
    <property type="molecule type" value="Genomic_DNA"/>
</dbReference>
<evidence type="ECO:0000313" key="1">
    <source>
        <dbReference type="EMBL" id="SFE20641.1"/>
    </source>
</evidence>
<organism evidence="1 2">
    <name type="scientific">Spirosoma endophyticum</name>
    <dbReference type="NCBI Taxonomy" id="662367"/>
    <lineage>
        <taxon>Bacteria</taxon>
        <taxon>Pseudomonadati</taxon>
        <taxon>Bacteroidota</taxon>
        <taxon>Cytophagia</taxon>
        <taxon>Cytophagales</taxon>
        <taxon>Cytophagaceae</taxon>
        <taxon>Spirosoma</taxon>
    </lineage>
</organism>
<keyword evidence="2" id="KW-1185">Reference proteome</keyword>
<accession>A0A1I1YM96</accession>
<gene>
    <name evidence="1" type="ORF">SAMN05216167_111109</name>
</gene>
<reference evidence="1 2" key="1">
    <citation type="submission" date="2016-10" db="EMBL/GenBank/DDBJ databases">
        <authorList>
            <person name="de Groot N.N."/>
        </authorList>
    </citation>
    <scope>NUCLEOTIDE SEQUENCE [LARGE SCALE GENOMIC DNA]</scope>
    <source>
        <strain evidence="1 2">DSM 26130</strain>
    </source>
</reference>
<sequence length="33" mass="3502">MPNTIGTGAIGGILFGRLLSVFLIPTHQFEADD</sequence>
<protein>
    <submittedName>
        <fullName evidence="1">Uncharacterized protein</fullName>
    </submittedName>
</protein>
<name>A0A1I1YM96_9BACT</name>
<evidence type="ECO:0000313" key="2">
    <source>
        <dbReference type="Proteomes" id="UP000198598"/>
    </source>
</evidence>
<proteinExistence type="predicted"/>
<dbReference type="Proteomes" id="UP000198598">
    <property type="component" value="Unassembled WGS sequence"/>
</dbReference>
<dbReference type="AlphaFoldDB" id="A0A1I1YM96"/>